<dbReference type="GO" id="GO:0004252">
    <property type="term" value="F:serine-type endopeptidase activity"/>
    <property type="evidence" value="ECO:0007669"/>
    <property type="project" value="UniProtKB-UniRule"/>
</dbReference>
<comment type="catalytic activity">
    <reaction evidence="6 7 8">
        <text>Hydrolysis of proteins to small peptides in the presence of ATP and magnesium. alpha-casein is the usual test substrate. In the absence of ATP, only oligopeptides shorter than five residues are hydrolyzed (such as succinyl-Leu-Tyr-|-NHMec, and Leu-Tyr-Leu-|-Tyr-Trp, in which cleavage of the -Tyr-|-Leu- and -Tyr-|-Trp bonds also occurs).</text>
        <dbReference type="EC" id="3.4.21.92"/>
    </reaction>
</comment>
<keyword evidence="7" id="KW-0963">Cytoplasm</keyword>
<dbReference type="EMBL" id="MZ923751">
    <property type="protein sequence ID" value="UCS40836.1"/>
    <property type="molecule type" value="Genomic_DNA"/>
</dbReference>
<name>A0A8K1JFG3_9FABA</name>
<dbReference type="GeneID" id="72613493"/>
<reference evidence="10" key="1">
    <citation type="journal article" date="2021" name="Genome Biol. Evol.">
        <title>Plastome structural evolution and homoplastic inversions in Neo-Astragalus (Fabaceae).</title>
        <authorList>
            <person name="Charboneau J.L.M."/>
            <person name="Cronn R.C."/>
            <person name="Liston A."/>
            <person name="Wojciechowski M.F."/>
            <person name="Sanderson M.J."/>
        </authorList>
    </citation>
    <scope>NUCLEOTIDE SEQUENCE</scope>
    <source>
        <strain evidence="10">HN 2002583</strain>
    </source>
</reference>
<keyword evidence="5 7" id="KW-0720">Serine protease</keyword>
<comment type="function">
    <text evidence="7">Cleaves peptides in various proteins in a process that requires ATP hydrolysis. Has a chymotrypsin-like activity. Plays a major role in the degradation of misfolded proteins.</text>
</comment>
<dbReference type="GO" id="GO:0004176">
    <property type="term" value="F:ATP-dependent peptidase activity"/>
    <property type="evidence" value="ECO:0007669"/>
    <property type="project" value="InterPro"/>
</dbReference>
<evidence type="ECO:0000313" key="10">
    <source>
        <dbReference type="EMBL" id="UCS40836.1"/>
    </source>
</evidence>
<dbReference type="EC" id="3.4.21.92" evidence="7"/>
<feature type="active site" description="Nucleophile" evidence="7">
    <location>
        <position position="101"/>
    </location>
</feature>
<organism evidence="10">
    <name type="scientific">Astragalus obscurus</name>
    <dbReference type="NCBI Taxonomy" id="90199"/>
    <lineage>
        <taxon>Eukaryota</taxon>
        <taxon>Viridiplantae</taxon>
        <taxon>Streptophyta</taxon>
        <taxon>Embryophyta</taxon>
        <taxon>Tracheophyta</taxon>
        <taxon>Spermatophyta</taxon>
        <taxon>Magnoliopsida</taxon>
        <taxon>eudicotyledons</taxon>
        <taxon>Gunneridae</taxon>
        <taxon>Pentapetalae</taxon>
        <taxon>rosids</taxon>
        <taxon>fabids</taxon>
        <taxon>Fabales</taxon>
        <taxon>Fabaceae</taxon>
        <taxon>Papilionoideae</taxon>
        <taxon>50 kb inversion clade</taxon>
        <taxon>NPAAA clade</taxon>
        <taxon>Hologalegina</taxon>
        <taxon>IRL clade</taxon>
        <taxon>Galegeae</taxon>
        <taxon>Astragalus</taxon>
    </lineage>
</organism>
<comment type="subunit">
    <text evidence="7">Component of the chloroplastic Clp protease core complex.</text>
</comment>
<dbReference type="CDD" id="cd07017">
    <property type="entry name" value="S14_ClpP_2"/>
    <property type="match status" value="1"/>
</dbReference>
<dbReference type="HAMAP" id="MF_00444">
    <property type="entry name" value="ClpP"/>
    <property type="match status" value="1"/>
</dbReference>
<evidence type="ECO:0000256" key="8">
    <source>
        <dbReference type="PROSITE-ProRule" id="PRU10086"/>
    </source>
</evidence>
<dbReference type="PANTHER" id="PTHR10381:SF15">
    <property type="entry name" value="CHLOROPLASTIC ATP-DEPENDENT CLP PROTEASE PROTEOLYTIC SUBUNIT 1"/>
    <property type="match status" value="1"/>
</dbReference>
<geneLocation type="plastid" evidence="10"/>
<dbReference type="PANTHER" id="PTHR10381">
    <property type="entry name" value="ATP-DEPENDENT CLP PROTEASE PROTEOLYTIC SUBUNIT"/>
    <property type="match status" value="1"/>
</dbReference>
<keyword evidence="3 7" id="KW-0645">Protease</keyword>
<dbReference type="AlphaFoldDB" id="A0A8K1JFG3"/>
<dbReference type="GO" id="GO:0009532">
    <property type="term" value="C:plastid stroma"/>
    <property type="evidence" value="ECO:0007669"/>
    <property type="project" value="UniProtKB-ARBA"/>
</dbReference>
<evidence type="ECO:0000256" key="4">
    <source>
        <dbReference type="ARBA" id="ARBA00022801"/>
    </source>
</evidence>
<dbReference type="GO" id="GO:0051117">
    <property type="term" value="F:ATPase binding"/>
    <property type="evidence" value="ECO:0007669"/>
    <property type="project" value="TreeGrafter"/>
</dbReference>
<proteinExistence type="inferred from homology"/>
<dbReference type="PROSITE" id="PS00382">
    <property type="entry name" value="CLP_PROTEASE_HIS"/>
    <property type="match status" value="1"/>
</dbReference>
<keyword evidence="4 7" id="KW-0378">Hydrolase</keyword>
<evidence type="ECO:0000256" key="7">
    <source>
        <dbReference type="HAMAP-Rule" id="MF_00444"/>
    </source>
</evidence>
<comment type="similarity">
    <text evidence="1 7 9">Belongs to the peptidase S14 family.</text>
</comment>
<evidence type="ECO:0000256" key="6">
    <source>
        <dbReference type="ARBA" id="ARBA00034021"/>
    </source>
</evidence>
<feature type="active site" evidence="7 8">
    <location>
        <position position="126"/>
    </location>
</feature>
<comment type="subcellular location">
    <subcellularLocation>
        <location evidence="7">Cytoplasm</location>
    </subcellularLocation>
</comment>
<dbReference type="Gene3D" id="3.90.226.10">
    <property type="entry name" value="2-enoyl-CoA Hydratase, Chain A, domain 1"/>
    <property type="match status" value="1"/>
</dbReference>
<keyword evidence="2 10" id="KW-0934">Plastid</keyword>
<dbReference type="InterPro" id="IPR023562">
    <property type="entry name" value="ClpP/TepA"/>
</dbReference>
<evidence type="ECO:0000256" key="2">
    <source>
        <dbReference type="ARBA" id="ARBA00022640"/>
    </source>
</evidence>
<protein>
    <recommendedName>
        <fullName evidence="7 9">ATP-dependent Clp protease proteolytic subunit</fullName>
        <ecNumber evidence="7">3.4.21.92</ecNumber>
    </recommendedName>
    <alternativeName>
        <fullName evidence="7">Endopeptidase Clp</fullName>
    </alternativeName>
</protein>
<dbReference type="GO" id="GO:0006515">
    <property type="term" value="P:protein quality control for misfolded or incompletely synthesized proteins"/>
    <property type="evidence" value="ECO:0007669"/>
    <property type="project" value="TreeGrafter"/>
</dbReference>
<dbReference type="InterPro" id="IPR033135">
    <property type="entry name" value="ClpP_His_AS"/>
</dbReference>
<dbReference type="InterPro" id="IPR001907">
    <property type="entry name" value="ClpP"/>
</dbReference>
<accession>A0A8K1JFG3</accession>
<evidence type="ECO:0000256" key="9">
    <source>
        <dbReference type="RuleBase" id="RU003567"/>
    </source>
</evidence>
<evidence type="ECO:0000256" key="5">
    <source>
        <dbReference type="ARBA" id="ARBA00022825"/>
    </source>
</evidence>
<dbReference type="Pfam" id="PF00574">
    <property type="entry name" value="CLP_protease"/>
    <property type="match status" value="1"/>
</dbReference>
<sequence>MPVGIPRVPFLIPDDDDSSWVDLYNRLYQQRLLFLGRKIDSELSNQLVGIMVYLSMKDKTKDLYMFINSPGGGLVSGMAVYDGMQFIDAEVQTVCVGIAVSMASFILQGGAMNKRLAFPHSRVMMHQPACSLDEGNTSDCLLDSDEVIIMRNSIVESYAKRTGQPMWMIAEDLDRDFFMSAEEARAYGIVDMVAEED</sequence>
<dbReference type="InterPro" id="IPR029045">
    <property type="entry name" value="ClpP/crotonase-like_dom_sf"/>
</dbReference>
<dbReference type="SUPFAM" id="SSF52096">
    <property type="entry name" value="ClpP/crotonase"/>
    <property type="match status" value="1"/>
</dbReference>
<evidence type="ECO:0000256" key="1">
    <source>
        <dbReference type="ARBA" id="ARBA00007039"/>
    </source>
</evidence>
<gene>
    <name evidence="7 10" type="primary">clpP</name>
</gene>
<dbReference type="PRINTS" id="PR00127">
    <property type="entry name" value="CLPPROTEASEP"/>
</dbReference>
<evidence type="ECO:0000256" key="3">
    <source>
        <dbReference type="ARBA" id="ARBA00022670"/>
    </source>
</evidence>
<dbReference type="RefSeq" id="YP_010379695.1">
    <property type="nucleotide sequence ID" value="NC_063489.1"/>
</dbReference>
<dbReference type="GO" id="GO:0009368">
    <property type="term" value="C:endopeptidase Clp complex"/>
    <property type="evidence" value="ECO:0007669"/>
    <property type="project" value="TreeGrafter"/>
</dbReference>